<keyword evidence="2 3" id="KW-0378">Hydrolase</keyword>
<evidence type="ECO:0000313" key="5">
    <source>
        <dbReference type="Proteomes" id="UP000070578"/>
    </source>
</evidence>
<dbReference type="AlphaFoldDB" id="A0A139BVU8"/>
<dbReference type="Pfam" id="PF03975">
    <property type="entry name" value="CheD"/>
    <property type="match status" value="1"/>
</dbReference>
<dbReference type="Gene3D" id="3.30.1330.200">
    <property type="match status" value="1"/>
</dbReference>
<dbReference type="GO" id="GO:0006935">
    <property type="term" value="P:chemotaxis"/>
    <property type="evidence" value="ECO:0007669"/>
    <property type="project" value="UniProtKB-UniRule"/>
</dbReference>
<evidence type="ECO:0000313" key="4">
    <source>
        <dbReference type="EMBL" id="KXS33107.1"/>
    </source>
</evidence>
<dbReference type="HAMAP" id="MF_01440">
    <property type="entry name" value="CheD"/>
    <property type="match status" value="1"/>
</dbReference>
<dbReference type="CDD" id="cd16352">
    <property type="entry name" value="CheD"/>
    <property type="match status" value="1"/>
</dbReference>
<comment type="caution">
    <text evidence="4">The sequence shown here is derived from an EMBL/GenBank/DDBJ whole genome shotgun (WGS) entry which is preliminary data.</text>
</comment>
<evidence type="ECO:0000256" key="2">
    <source>
        <dbReference type="ARBA" id="ARBA00022801"/>
    </source>
</evidence>
<dbReference type="EMBL" id="LSLI01000011">
    <property type="protein sequence ID" value="KXS33107.1"/>
    <property type="molecule type" value="Genomic_DNA"/>
</dbReference>
<reference evidence="4 5" key="2">
    <citation type="submission" date="2016-03" db="EMBL/GenBank/DDBJ databases">
        <title>New uncultured bacterium of the family Gallionellaceae from acid mine drainage: description and reconstruction of genome based on metagenomic analysis of microbial community.</title>
        <authorList>
            <person name="Kadnikov V."/>
            <person name="Ivasenko D."/>
            <person name="Beletsky A."/>
            <person name="Mardanov A."/>
            <person name="Danilova E."/>
            <person name="Pimenov N."/>
            <person name="Karnachuk O."/>
            <person name="Ravin N."/>
        </authorList>
    </citation>
    <scope>NUCLEOTIDE SEQUENCE [LARGE SCALE GENOMIC DNA]</scope>
    <source>
        <strain evidence="4">ShG14-8</strain>
    </source>
</reference>
<dbReference type="InterPro" id="IPR038592">
    <property type="entry name" value="CheD-like_sf"/>
</dbReference>
<dbReference type="Proteomes" id="UP000070578">
    <property type="component" value="Unassembled WGS sequence"/>
</dbReference>
<comment type="similarity">
    <text evidence="3">Belongs to the CheD family.</text>
</comment>
<protein>
    <recommendedName>
        <fullName evidence="3">Probable chemoreceptor glutamine deamidase CheD</fullName>
        <ecNumber evidence="3">3.5.1.44</ecNumber>
    </recommendedName>
</protein>
<keyword evidence="1 3" id="KW-0145">Chemotaxis</keyword>
<evidence type="ECO:0000256" key="1">
    <source>
        <dbReference type="ARBA" id="ARBA00022500"/>
    </source>
</evidence>
<keyword evidence="4" id="KW-0675">Receptor</keyword>
<dbReference type="EC" id="3.5.1.44" evidence="3"/>
<dbReference type="GO" id="GO:0050568">
    <property type="term" value="F:protein-glutamine glutaminase activity"/>
    <property type="evidence" value="ECO:0007669"/>
    <property type="project" value="UniProtKB-UniRule"/>
</dbReference>
<name>A0A139BVU8_9PROT</name>
<dbReference type="NCBIfam" id="NF010013">
    <property type="entry name" value="PRK13487.1"/>
    <property type="match status" value="1"/>
</dbReference>
<reference evidence="4 5" key="1">
    <citation type="submission" date="2016-02" db="EMBL/GenBank/DDBJ databases">
        <authorList>
            <person name="Wen L."/>
            <person name="He K."/>
            <person name="Yang H."/>
        </authorList>
    </citation>
    <scope>NUCLEOTIDE SEQUENCE [LARGE SCALE GENOMIC DNA]</scope>
    <source>
        <strain evidence="4">ShG14-8</strain>
    </source>
</reference>
<sequence>MSREGYEEILSPHLYFDREHNTEAAKILPGEYYATARNMVLVTVLGSCVCACIRDKVNGIGGMNHFMLPHSGQDRNNPLGASARYGAYAMEILINQLLKMGAKRSNFEAKVFGGASVLRGFTVNNVGERNAEFVTQFLKTEKIPVVAQDMLDVNPRKVYYFPATGLVRVKNLKQVHNDTIISREAEYNTRLQYAKLEGDVELFD</sequence>
<comment type="function">
    <text evidence="3">Probably deamidates glutamine residues to glutamate on methyl-accepting chemotaxis receptors (MCPs), playing an important role in chemotaxis.</text>
</comment>
<dbReference type="InterPro" id="IPR011324">
    <property type="entry name" value="Cytotoxic_necrot_fac-like_cat"/>
</dbReference>
<evidence type="ECO:0000256" key="3">
    <source>
        <dbReference type="HAMAP-Rule" id="MF_01440"/>
    </source>
</evidence>
<dbReference type="SUPFAM" id="SSF64438">
    <property type="entry name" value="CNF1/YfiH-like putative cysteine hydrolases"/>
    <property type="match status" value="1"/>
</dbReference>
<organism evidence="4 5">
    <name type="scientific">Candidatus Gallionella acididurans</name>
    <dbReference type="NCBI Taxonomy" id="1796491"/>
    <lineage>
        <taxon>Bacteria</taxon>
        <taxon>Pseudomonadati</taxon>
        <taxon>Pseudomonadota</taxon>
        <taxon>Betaproteobacteria</taxon>
        <taxon>Nitrosomonadales</taxon>
        <taxon>Gallionellaceae</taxon>
        <taxon>Gallionella</taxon>
    </lineage>
</organism>
<dbReference type="PATRIC" id="fig|1796491.3.peg.842"/>
<dbReference type="PANTHER" id="PTHR35147">
    <property type="entry name" value="CHEMORECEPTOR GLUTAMINE DEAMIDASE CHED-RELATED"/>
    <property type="match status" value="1"/>
</dbReference>
<gene>
    <name evidence="3" type="primary">cheD</name>
    <name evidence="4" type="ORF">AWT59_0774</name>
</gene>
<accession>A0A139BVU8</accession>
<dbReference type="PANTHER" id="PTHR35147:SF2">
    <property type="entry name" value="CHEMORECEPTOR GLUTAMINE DEAMIDASE CHED-RELATED"/>
    <property type="match status" value="1"/>
</dbReference>
<dbReference type="InterPro" id="IPR005659">
    <property type="entry name" value="Chemorcpt_Glu_NH3ase_CheD"/>
</dbReference>
<comment type="catalytic activity">
    <reaction evidence="3">
        <text>L-glutaminyl-[protein] + H2O = L-glutamyl-[protein] + NH4(+)</text>
        <dbReference type="Rhea" id="RHEA:16441"/>
        <dbReference type="Rhea" id="RHEA-COMP:10207"/>
        <dbReference type="Rhea" id="RHEA-COMP:10208"/>
        <dbReference type="ChEBI" id="CHEBI:15377"/>
        <dbReference type="ChEBI" id="CHEBI:28938"/>
        <dbReference type="ChEBI" id="CHEBI:29973"/>
        <dbReference type="ChEBI" id="CHEBI:30011"/>
        <dbReference type="EC" id="3.5.1.44"/>
    </reaction>
</comment>
<proteinExistence type="inferred from homology"/>